<sequence>MSVLLLVRSSIAAGSAAGIGQRKGELTCCASLVIACCSCLCGARACVELCQVGEGLWSTVQYSTVQYRQAEAQIAGRSGPGSNDGASVHHSRRYNEQMHTADVDIAVACQTPV</sequence>
<keyword evidence="3" id="KW-1185">Reference proteome</keyword>
<dbReference type="Proteomes" id="UP000246740">
    <property type="component" value="Unassembled WGS sequence"/>
</dbReference>
<evidence type="ECO:0000256" key="1">
    <source>
        <dbReference type="SAM" id="SignalP"/>
    </source>
</evidence>
<dbReference type="AlphaFoldDB" id="A0A317XV08"/>
<proteinExistence type="predicted"/>
<evidence type="ECO:0000313" key="3">
    <source>
        <dbReference type="Proteomes" id="UP000246740"/>
    </source>
</evidence>
<dbReference type="EMBL" id="KZ819189">
    <property type="protein sequence ID" value="PWZ02127.1"/>
    <property type="molecule type" value="Genomic_DNA"/>
</dbReference>
<feature type="chain" id="PRO_5016256875" description="Secreted protein" evidence="1">
    <location>
        <begin position="17"/>
        <end position="113"/>
    </location>
</feature>
<accession>A0A317XV08</accession>
<name>A0A317XV08_9BASI</name>
<organism evidence="2 3">
    <name type="scientific">Testicularia cyperi</name>
    <dbReference type="NCBI Taxonomy" id="1882483"/>
    <lineage>
        <taxon>Eukaryota</taxon>
        <taxon>Fungi</taxon>
        <taxon>Dikarya</taxon>
        <taxon>Basidiomycota</taxon>
        <taxon>Ustilaginomycotina</taxon>
        <taxon>Ustilaginomycetes</taxon>
        <taxon>Ustilaginales</taxon>
        <taxon>Anthracoideaceae</taxon>
        <taxon>Testicularia</taxon>
    </lineage>
</organism>
<evidence type="ECO:0000313" key="2">
    <source>
        <dbReference type="EMBL" id="PWZ02127.1"/>
    </source>
</evidence>
<evidence type="ECO:0008006" key="4">
    <source>
        <dbReference type="Google" id="ProtNLM"/>
    </source>
</evidence>
<keyword evidence="1" id="KW-0732">Signal</keyword>
<protein>
    <recommendedName>
        <fullName evidence="4">Secreted protein</fullName>
    </recommendedName>
</protein>
<dbReference type="InParanoid" id="A0A317XV08"/>
<reference evidence="2 3" key="1">
    <citation type="journal article" date="2018" name="Mol. Biol. Evol.">
        <title>Broad Genomic Sampling Reveals a Smut Pathogenic Ancestry of the Fungal Clade Ustilaginomycotina.</title>
        <authorList>
            <person name="Kijpornyongpan T."/>
            <person name="Mondo S.J."/>
            <person name="Barry K."/>
            <person name="Sandor L."/>
            <person name="Lee J."/>
            <person name="Lipzen A."/>
            <person name="Pangilinan J."/>
            <person name="LaButti K."/>
            <person name="Hainaut M."/>
            <person name="Henrissat B."/>
            <person name="Grigoriev I.V."/>
            <person name="Spatafora J.W."/>
            <person name="Aime M.C."/>
        </authorList>
    </citation>
    <scope>NUCLEOTIDE SEQUENCE [LARGE SCALE GENOMIC DNA]</scope>
    <source>
        <strain evidence="2 3">MCA 3645</strain>
    </source>
</reference>
<feature type="signal peptide" evidence="1">
    <location>
        <begin position="1"/>
        <end position="16"/>
    </location>
</feature>
<gene>
    <name evidence="2" type="ORF">BCV70DRAFT_57500</name>
</gene>